<comment type="caution">
    <text evidence="3">The sequence shown here is derived from an EMBL/GenBank/DDBJ whole genome shotgun (WGS) entry which is preliminary data.</text>
</comment>
<keyword evidence="1" id="KW-0732">Signal</keyword>
<accession>A0A2N7L804</accession>
<dbReference type="EMBL" id="MDAL01000034">
    <property type="protein sequence ID" value="PMN90251.1"/>
    <property type="molecule type" value="Genomic_DNA"/>
</dbReference>
<evidence type="ECO:0000313" key="4">
    <source>
        <dbReference type="Proteomes" id="UP000235387"/>
    </source>
</evidence>
<evidence type="ECO:0000256" key="1">
    <source>
        <dbReference type="SAM" id="SignalP"/>
    </source>
</evidence>
<protein>
    <submittedName>
        <fullName evidence="3">Rod shape-determining protein RodA</fullName>
    </submittedName>
</protein>
<organism evidence="3 4">
    <name type="scientific">Enterovibrio norvegicus</name>
    <dbReference type="NCBI Taxonomy" id="188144"/>
    <lineage>
        <taxon>Bacteria</taxon>
        <taxon>Pseudomonadati</taxon>
        <taxon>Pseudomonadota</taxon>
        <taxon>Gammaproteobacteria</taxon>
        <taxon>Vibrionales</taxon>
        <taxon>Vibrionaceae</taxon>
        <taxon>Enterovibrio</taxon>
    </lineage>
</organism>
<dbReference type="AlphaFoldDB" id="A0A2N7L804"/>
<dbReference type="Proteomes" id="UP000235387">
    <property type="component" value="Unassembled WGS sequence"/>
</dbReference>
<feature type="domain" description="DUF4399" evidence="2">
    <location>
        <begin position="54"/>
        <end position="145"/>
    </location>
</feature>
<feature type="chain" id="PRO_5030054002" evidence="1">
    <location>
        <begin position="29"/>
        <end position="145"/>
    </location>
</feature>
<dbReference type="Pfam" id="PF14347">
    <property type="entry name" value="DUF4399"/>
    <property type="match status" value="1"/>
</dbReference>
<dbReference type="InterPro" id="IPR025512">
    <property type="entry name" value="DUF4399"/>
</dbReference>
<evidence type="ECO:0000313" key="3">
    <source>
        <dbReference type="EMBL" id="PMN90251.1"/>
    </source>
</evidence>
<gene>
    <name evidence="3" type="ORF">BCT23_20840</name>
</gene>
<dbReference type="RefSeq" id="WP_017011001.1">
    <property type="nucleotide sequence ID" value="NZ_AJYF02000317.1"/>
</dbReference>
<sequence>MNAVFAVPSRLLVYLVIFSALPFSECLAASAPENANVYFIAPTDGDIVSRQFDVKIGVKQGSITPVGEVGPNLGHCHVLINLDDLVDLSMPLPVNANIVHLDGGESDVSLTLPRGKHTLQLLLGDDKHVPHSPPIFSQPITITVR</sequence>
<feature type="signal peptide" evidence="1">
    <location>
        <begin position="1"/>
        <end position="28"/>
    </location>
</feature>
<proteinExistence type="predicted"/>
<reference evidence="4" key="1">
    <citation type="submission" date="2016-07" db="EMBL/GenBank/DDBJ databases">
        <title>Nontailed viruses are major unrecognized killers of bacteria in the ocean.</title>
        <authorList>
            <person name="Kauffman K."/>
            <person name="Hussain F."/>
            <person name="Yang J."/>
            <person name="Arevalo P."/>
            <person name="Brown J."/>
            <person name="Cutler M."/>
            <person name="Kelly L."/>
            <person name="Polz M.F."/>
        </authorList>
    </citation>
    <scope>NUCLEOTIDE SEQUENCE [LARGE SCALE GENOMIC DNA]</scope>
    <source>
        <strain evidence="4">10N.261.45.A10</strain>
    </source>
</reference>
<evidence type="ECO:0000259" key="2">
    <source>
        <dbReference type="Pfam" id="PF14347"/>
    </source>
</evidence>
<name>A0A2N7L804_9GAMM</name>